<evidence type="ECO:0000313" key="1">
    <source>
        <dbReference type="EMBL" id="SLN48843.1"/>
    </source>
</evidence>
<dbReference type="OrthoDB" id="4404538at2"/>
<dbReference type="Pfam" id="PF09965">
    <property type="entry name" value="DUF2199"/>
    <property type="match status" value="1"/>
</dbReference>
<accession>A0A1X6ZEC5</accession>
<dbReference type="EMBL" id="FWFN01000004">
    <property type="protein sequence ID" value="SLN48843.1"/>
    <property type="molecule type" value="Genomic_DNA"/>
</dbReference>
<proteinExistence type="predicted"/>
<dbReference type="RefSeq" id="WP_085888382.1">
    <property type="nucleotide sequence ID" value="NZ_FWFN01000004.1"/>
</dbReference>
<keyword evidence="2" id="KW-1185">Reference proteome</keyword>
<dbReference type="AlphaFoldDB" id="A0A1X6ZEC5"/>
<sequence>MSLLALDARWRRLQDKFGGVFDIGFDMPAAWPHAEPTEEAPEVVAGPDRLAPELCRLGDSRFLHVILPLPIRGADDTLFIAPWVEVGADTFYGYLDHITDGAPFAPGTGQLANDLPLFAGSLGAEVELQPGGEGARPLLVATDGPLAEAQDEGISFDQLLDLYAATDHDIRAQLSAD</sequence>
<dbReference type="Proteomes" id="UP000193963">
    <property type="component" value="Unassembled WGS sequence"/>
</dbReference>
<dbReference type="InterPro" id="IPR018697">
    <property type="entry name" value="DUF2199"/>
</dbReference>
<evidence type="ECO:0000313" key="2">
    <source>
        <dbReference type="Proteomes" id="UP000193963"/>
    </source>
</evidence>
<name>A0A1X6ZEC5_9RHOB</name>
<evidence type="ECO:0008006" key="3">
    <source>
        <dbReference type="Google" id="ProtNLM"/>
    </source>
</evidence>
<organism evidence="1 2">
    <name type="scientific">Pseudooceanicola marinus</name>
    <dbReference type="NCBI Taxonomy" id="396013"/>
    <lineage>
        <taxon>Bacteria</taxon>
        <taxon>Pseudomonadati</taxon>
        <taxon>Pseudomonadota</taxon>
        <taxon>Alphaproteobacteria</taxon>
        <taxon>Rhodobacterales</taxon>
        <taxon>Paracoccaceae</taxon>
        <taxon>Pseudooceanicola</taxon>
    </lineage>
</organism>
<protein>
    <recommendedName>
        <fullName evidence="3">Suppressor of fused protein (SUFU)</fullName>
    </recommendedName>
</protein>
<reference evidence="1 2" key="1">
    <citation type="submission" date="2017-03" db="EMBL/GenBank/DDBJ databases">
        <authorList>
            <person name="Afonso C.L."/>
            <person name="Miller P.J."/>
            <person name="Scott M.A."/>
            <person name="Spackman E."/>
            <person name="Goraichik I."/>
            <person name="Dimitrov K.M."/>
            <person name="Suarez D.L."/>
            <person name="Swayne D.E."/>
        </authorList>
    </citation>
    <scope>NUCLEOTIDE SEQUENCE [LARGE SCALE GENOMIC DNA]</scope>
    <source>
        <strain evidence="1 2">CECT 7751</strain>
    </source>
</reference>
<gene>
    <name evidence="1" type="ORF">PSM7751_02339</name>
</gene>